<dbReference type="Proteomes" id="UP001597387">
    <property type="component" value="Unassembled WGS sequence"/>
</dbReference>
<protein>
    <submittedName>
        <fullName evidence="2">Gliding motility-associated C-terminal domain-containing protein</fullName>
    </submittedName>
</protein>
<comment type="caution">
    <text evidence="2">The sequence shown here is derived from an EMBL/GenBank/DDBJ whole genome shotgun (WGS) entry which is preliminary data.</text>
</comment>
<evidence type="ECO:0000256" key="1">
    <source>
        <dbReference type="SAM" id="SignalP"/>
    </source>
</evidence>
<name>A0ABW4ZSI4_9SPHI</name>
<dbReference type="RefSeq" id="WP_255901981.1">
    <property type="nucleotide sequence ID" value="NZ_JAFMZO010000002.1"/>
</dbReference>
<dbReference type="InterPro" id="IPR026341">
    <property type="entry name" value="T9SS_type_B"/>
</dbReference>
<organism evidence="2 3">
    <name type="scientific">Paradesertivirga mongoliensis</name>
    <dbReference type="NCBI Taxonomy" id="2100740"/>
    <lineage>
        <taxon>Bacteria</taxon>
        <taxon>Pseudomonadati</taxon>
        <taxon>Bacteroidota</taxon>
        <taxon>Sphingobacteriia</taxon>
        <taxon>Sphingobacteriales</taxon>
        <taxon>Sphingobacteriaceae</taxon>
        <taxon>Paradesertivirga</taxon>
    </lineage>
</organism>
<gene>
    <name evidence="2" type="ORF">ACFSJU_18980</name>
</gene>
<dbReference type="Pfam" id="PF13585">
    <property type="entry name" value="CHU_C"/>
    <property type="match status" value="1"/>
</dbReference>
<evidence type="ECO:0000313" key="2">
    <source>
        <dbReference type="EMBL" id="MFD2164497.1"/>
    </source>
</evidence>
<feature type="chain" id="PRO_5045811987" evidence="1">
    <location>
        <begin position="23"/>
        <end position="415"/>
    </location>
</feature>
<keyword evidence="3" id="KW-1185">Reference proteome</keyword>
<dbReference type="NCBIfam" id="TIGR04131">
    <property type="entry name" value="Bac_Flav_CTERM"/>
    <property type="match status" value="1"/>
</dbReference>
<accession>A0ABW4ZSI4</accession>
<proteinExistence type="predicted"/>
<evidence type="ECO:0000313" key="3">
    <source>
        <dbReference type="Proteomes" id="UP001597387"/>
    </source>
</evidence>
<reference evidence="3" key="1">
    <citation type="journal article" date="2019" name="Int. J. Syst. Evol. Microbiol.">
        <title>The Global Catalogue of Microorganisms (GCM) 10K type strain sequencing project: providing services to taxonomists for standard genome sequencing and annotation.</title>
        <authorList>
            <consortium name="The Broad Institute Genomics Platform"/>
            <consortium name="The Broad Institute Genome Sequencing Center for Infectious Disease"/>
            <person name="Wu L."/>
            <person name="Ma J."/>
        </authorList>
    </citation>
    <scope>NUCLEOTIDE SEQUENCE [LARGE SCALE GENOMIC DNA]</scope>
    <source>
        <strain evidence="3">KCTC 42217</strain>
    </source>
</reference>
<dbReference type="EMBL" id="JBHUHZ010000004">
    <property type="protein sequence ID" value="MFD2164497.1"/>
    <property type="molecule type" value="Genomic_DNA"/>
</dbReference>
<feature type="signal peptide" evidence="1">
    <location>
        <begin position="1"/>
        <end position="22"/>
    </location>
</feature>
<keyword evidence="1" id="KW-0732">Signal</keyword>
<sequence length="415" mass="45242">MRTCLIVKLLGAACLFACNSYAQLVNKGNALMLSPGSLMYVDADFINQKGIVQNDGQIEVKGGNIFNSDLQSDLFGSQSKGEVILSGGAQILSGSRIVFPSLTLKGTGDKTLETDIDINENGILSLGDRQLKAESYSIHVLNPDPGAIIPGTGFISTNTKGTLVRNTNTDASYLFPLGSSAPNGFTGVATLYRPLEFKPQGSLGNNSFSASLIPSDPTLGGYDITKKRYDVKAVSDKYYYILSQKGGTSKFDVTFYQNSSHETGSTQLVSWGNYLQWEKAAPSTTTPGDYNDDLNGSKLNTSIKFSSNQVFHNTPFTFSSEAGGVNPFTFFNAFSPDGDNRNDTWTINNIDLYPDNKLSIYNRWGDEVFSAKGYTNEKAWDGGNLQPGTYYYVLTAQIENQPRVFKGFITMIKKN</sequence>